<evidence type="ECO:0000256" key="2">
    <source>
        <dbReference type="SAM" id="SignalP"/>
    </source>
</evidence>
<proteinExistence type="predicted"/>
<name>A0A345YB03_9SPHN</name>
<dbReference type="KEGG" id="err:DVR09_01080"/>
<feature type="region of interest" description="Disordered" evidence="1">
    <location>
        <begin position="361"/>
        <end position="381"/>
    </location>
</feature>
<keyword evidence="2" id="KW-0732">Signal</keyword>
<evidence type="ECO:0000313" key="3">
    <source>
        <dbReference type="EMBL" id="AXK41105.1"/>
    </source>
</evidence>
<organism evidence="3 4">
    <name type="scientific">Erythrobacter aureus</name>
    <dbReference type="NCBI Taxonomy" id="2182384"/>
    <lineage>
        <taxon>Bacteria</taxon>
        <taxon>Pseudomonadati</taxon>
        <taxon>Pseudomonadota</taxon>
        <taxon>Alphaproteobacteria</taxon>
        <taxon>Sphingomonadales</taxon>
        <taxon>Erythrobacteraceae</taxon>
        <taxon>Erythrobacter/Porphyrobacter group</taxon>
        <taxon>Erythrobacter</taxon>
    </lineage>
</organism>
<dbReference type="Proteomes" id="UP000254508">
    <property type="component" value="Chromosome"/>
</dbReference>
<evidence type="ECO:0000313" key="4">
    <source>
        <dbReference type="Proteomes" id="UP000254508"/>
    </source>
</evidence>
<accession>A0A345YB03</accession>
<dbReference type="EMBL" id="CP031357">
    <property type="protein sequence ID" value="AXK41105.1"/>
    <property type="molecule type" value="Genomic_DNA"/>
</dbReference>
<dbReference type="OrthoDB" id="9770826at2"/>
<dbReference type="AlphaFoldDB" id="A0A345YB03"/>
<gene>
    <name evidence="3" type="ORF">DVR09_01080</name>
</gene>
<feature type="signal peptide" evidence="2">
    <location>
        <begin position="1"/>
        <end position="21"/>
    </location>
</feature>
<feature type="chain" id="PRO_5016905685" evidence="2">
    <location>
        <begin position="22"/>
        <end position="513"/>
    </location>
</feature>
<dbReference type="RefSeq" id="WP_115415295.1">
    <property type="nucleotide sequence ID" value="NZ_CP031357.1"/>
</dbReference>
<feature type="compositionally biased region" description="Polar residues" evidence="1">
    <location>
        <begin position="361"/>
        <end position="371"/>
    </location>
</feature>
<sequence>MTIRNLILFILMGSLALPAAAQEQESPLPDAYPWQLPDLDGTINRTDMSNQDWNQFERLESGKTGSYFTWDNWPAYVTMVGDDSAQQLYSQTFYRGPSGHTFNFGTYDLEKIPAKDVSDLPGILYTLGGSGSYKKIYSRETGKPIRSFYGFYFCASFDPFWLFAGDTSYSTYDLDFTIEDVGGGQRVLKDQSGHYPYWTDGSSTRGNPICGKGTSINDPNKFRIKRLSQVVPSFKAFFPLNSSHGACDTDNANCGQLNHTSYTTDRFGRADQALAFGTGLATSNFLLSRQMWEGLPDKQTFSVGFWARLSGNHVAPDVVRQDGSFDSIFFGTTTDIDGKPHATVGLSFADSEQQLALNRTTYPTSTGTSRPITGPETGLPPPDTVGAEKPFDWKFWLPPEFNASNPSGHSGSRWVYFLLSYDANRTTVYMHDPLKTGGDFLPRYTHKYFILMSSKKLLDLDGWGFENPGRGLGMGAVEAIDDVTVFDGALARDESLVRSVLNEAVLGNAPRKQ</sequence>
<reference evidence="4" key="1">
    <citation type="submission" date="2018-07" db="EMBL/GenBank/DDBJ databases">
        <title>Genome sequence of Erythrobacter strain YH-07, an antagonistic bacterium isolated from Yellow Sea.</title>
        <authorList>
            <person name="Tang T."/>
            <person name="Liu Q."/>
            <person name="Sun X."/>
        </authorList>
    </citation>
    <scope>NUCLEOTIDE SEQUENCE [LARGE SCALE GENOMIC DNA]</scope>
    <source>
        <strain evidence="4">YH-07</strain>
    </source>
</reference>
<keyword evidence="4" id="KW-1185">Reference proteome</keyword>
<evidence type="ECO:0000256" key="1">
    <source>
        <dbReference type="SAM" id="MobiDB-lite"/>
    </source>
</evidence>
<protein>
    <submittedName>
        <fullName evidence="3">Uncharacterized protein</fullName>
    </submittedName>
</protein>